<dbReference type="RefSeq" id="WP_183719572.1">
    <property type="nucleotide sequence ID" value="NZ_JACHGO010000005.1"/>
</dbReference>
<sequence>MNASPFLIFPWQRPFLPALKDYLNQLTHGHPGSALLLVPHNRPWRYLVQLYASEGYTGLLPKVMTLSDTIASWRAFDSAAPLHTANTLDRVALLYQCVNALAQDDSSLASRFARMDMALFLPWGLRLAALLEEMYGQLVEATDLTHLENEVAAPAAALLGALGRISKAYETALLENNWTTPGLDIFALAHSDSPVPYLLEPQYDRPVVVAGFSLLTGGEDHLLKRLWQAGAQLCLHGDPALAERESGIHWACDEQAAWLRRWKAQALPAMQLDEKEKSHQPRFHFFAGYDCHSQLAALRRDLEPECKSDQVETNDADSSASTAVVLTDSSLLMPVLHHLPNKDVNISMGYPLDRSPLNRLLDALLRLQANRSDEGRYYWRQVLQCLRHPYVTMLRTQDSNGQPLLLRDALRPLEKHIREGTRFVDLAEVANSCRSQLPEPLSQLLEETLHVLVHAPSTASTTRGMADVLQNLCSFLLNRGGDLWKHFPLDAEAMYRLIRQAVPVLRENLLADTDFPLTTLHGMVREVLGQERVPFEAEPLTGLQVLGMLETRLLHFNRVFIVDATDDKLPGNPAQDPLLPDSLRQTLGLPDSRRRERAAAHSLYRLCAGADEVSFFWQEGISRSALFDGKKSRSRFVEQLLWQEEQRRGALLTPGEPPLETAACEVQAAASETKILTRGVELNTALTHLLRKPLSATRLDVYLQCPLRFAWQYLCDLRPPKEINEGDDPAAVGTCIHNTLKALYEPYLHKVIRPGDISAETVRARFLEQLEAADLRRLLPADSCLMLEEAAPMRLMHFLSGQPDNIMIMALEKEISATLRLAERDYAFVGTVDRVDRRDGLLHVLDYKTGTIKKHDGSLWTDLAYFTRADRLCAALTPATEADTEQLENLENLFDELRTRLPSLQLPCYLSMAGACGMAQLGDAALVELRDEGKEHPLFGGLVEEDLNAALGFCRTALTLTLLHMEYSPTFTARPDKHCQWCPYSGLCSL</sequence>
<name>A0A7W8C1V3_9BACT</name>
<proteinExistence type="predicted"/>
<feature type="domain" description="PD-(D/E)XK endonuclease-like" evidence="1">
    <location>
        <begin position="694"/>
        <end position="855"/>
    </location>
</feature>
<protein>
    <recommendedName>
        <fullName evidence="1">PD-(D/E)XK endonuclease-like domain-containing protein</fullName>
    </recommendedName>
</protein>
<evidence type="ECO:0000313" key="3">
    <source>
        <dbReference type="Proteomes" id="UP000539075"/>
    </source>
</evidence>
<organism evidence="2 3">
    <name type="scientific">Desulfovibrio intestinalis</name>
    <dbReference type="NCBI Taxonomy" id="58621"/>
    <lineage>
        <taxon>Bacteria</taxon>
        <taxon>Pseudomonadati</taxon>
        <taxon>Thermodesulfobacteriota</taxon>
        <taxon>Desulfovibrionia</taxon>
        <taxon>Desulfovibrionales</taxon>
        <taxon>Desulfovibrionaceae</taxon>
        <taxon>Desulfovibrio</taxon>
    </lineage>
</organism>
<dbReference type="Pfam" id="PF12705">
    <property type="entry name" value="PDDEXK_1"/>
    <property type="match status" value="1"/>
</dbReference>
<dbReference type="InterPro" id="IPR011604">
    <property type="entry name" value="PDDEXK-like_dom_sf"/>
</dbReference>
<comment type="caution">
    <text evidence="2">The sequence shown here is derived from an EMBL/GenBank/DDBJ whole genome shotgun (WGS) entry which is preliminary data.</text>
</comment>
<accession>A0A7W8C1V3</accession>
<dbReference type="InterPro" id="IPR038726">
    <property type="entry name" value="PDDEXK_AddAB-type"/>
</dbReference>
<reference evidence="2 3" key="1">
    <citation type="submission" date="2020-08" db="EMBL/GenBank/DDBJ databases">
        <title>Genomic Encyclopedia of Type Strains, Phase IV (KMG-IV): sequencing the most valuable type-strain genomes for metagenomic binning, comparative biology and taxonomic classification.</title>
        <authorList>
            <person name="Goeker M."/>
        </authorList>
    </citation>
    <scope>NUCLEOTIDE SEQUENCE [LARGE SCALE GENOMIC DNA]</scope>
    <source>
        <strain evidence="2 3">DSM 11275</strain>
    </source>
</reference>
<dbReference type="Gene3D" id="3.90.320.10">
    <property type="match status" value="1"/>
</dbReference>
<dbReference type="Proteomes" id="UP000539075">
    <property type="component" value="Unassembled WGS sequence"/>
</dbReference>
<evidence type="ECO:0000313" key="2">
    <source>
        <dbReference type="EMBL" id="MBB5143761.1"/>
    </source>
</evidence>
<dbReference type="AlphaFoldDB" id="A0A7W8C1V3"/>
<dbReference type="SUPFAM" id="SSF52540">
    <property type="entry name" value="P-loop containing nucleoside triphosphate hydrolases"/>
    <property type="match status" value="1"/>
</dbReference>
<gene>
    <name evidence="2" type="ORF">HNQ38_001861</name>
</gene>
<keyword evidence="3" id="KW-1185">Reference proteome</keyword>
<evidence type="ECO:0000259" key="1">
    <source>
        <dbReference type="Pfam" id="PF12705"/>
    </source>
</evidence>
<dbReference type="InterPro" id="IPR027417">
    <property type="entry name" value="P-loop_NTPase"/>
</dbReference>
<dbReference type="EMBL" id="JACHGO010000005">
    <property type="protein sequence ID" value="MBB5143761.1"/>
    <property type="molecule type" value="Genomic_DNA"/>
</dbReference>